<dbReference type="PROSITE" id="PS50222">
    <property type="entry name" value="EF_HAND_2"/>
    <property type="match status" value="1"/>
</dbReference>
<feature type="non-terminal residue" evidence="2">
    <location>
        <position position="1"/>
    </location>
</feature>
<dbReference type="Proteomes" id="UP000789595">
    <property type="component" value="Unassembled WGS sequence"/>
</dbReference>
<evidence type="ECO:0000313" key="2">
    <source>
        <dbReference type="EMBL" id="CAH0370403.1"/>
    </source>
</evidence>
<comment type="caution">
    <text evidence="2">The sequence shown here is derived from an EMBL/GenBank/DDBJ whole genome shotgun (WGS) entry which is preliminary data.</text>
</comment>
<dbReference type="InterPro" id="IPR002048">
    <property type="entry name" value="EF_hand_dom"/>
</dbReference>
<dbReference type="Gene3D" id="1.10.238.10">
    <property type="entry name" value="EF-hand"/>
    <property type="match status" value="1"/>
</dbReference>
<dbReference type="InterPro" id="IPR011992">
    <property type="entry name" value="EF-hand-dom_pair"/>
</dbReference>
<protein>
    <recommendedName>
        <fullName evidence="1">EF-hand domain-containing protein</fullName>
    </recommendedName>
</protein>
<dbReference type="SUPFAM" id="SSF47473">
    <property type="entry name" value="EF-hand"/>
    <property type="match status" value="1"/>
</dbReference>
<sequence length="169" mass="18956">RRAAQGSAASTSAKPAKDVVLAKPLIRHERAAVLREIFDSLDDGGRPRDFQISRAEYVRLMGTRGVAAGEANATCRRPARKSTSAKLQHYAYTKSIELIADSFKEIDLQDGARRREFERYQSPSRTRDRQLTGKDVRFYLLGAGLSKDQAVRVWEQLDENGNGKVSYPE</sequence>
<name>A0A8J2SD51_9STRA</name>
<feature type="domain" description="EF-hand" evidence="1">
    <location>
        <begin position="145"/>
        <end position="169"/>
    </location>
</feature>
<reference evidence="2" key="1">
    <citation type="submission" date="2021-11" db="EMBL/GenBank/DDBJ databases">
        <authorList>
            <consortium name="Genoscope - CEA"/>
            <person name="William W."/>
        </authorList>
    </citation>
    <scope>NUCLEOTIDE SEQUENCE</scope>
</reference>
<dbReference type="EMBL" id="CAKKNE010000003">
    <property type="protein sequence ID" value="CAH0370403.1"/>
    <property type="molecule type" value="Genomic_DNA"/>
</dbReference>
<feature type="non-terminal residue" evidence="2">
    <location>
        <position position="169"/>
    </location>
</feature>
<organism evidence="2 3">
    <name type="scientific">Pelagomonas calceolata</name>
    <dbReference type="NCBI Taxonomy" id="35677"/>
    <lineage>
        <taxon>Eukaryota</taxon>
        <taxon>Sar</taxon>
        <taxon>Stramenopiles</taxon>
        <taxon>Ochrophyta</taxon>
        <taxon>Pelagophyceae</taxon>
        <taxon>Pelagomonadales</taxon>
        <taxon>Pelagomonadaceae</taxon>
        <taxon>Pelagomonas</taxon>
    </lineage>
</organism>
<keyword evidence="3" id="KW-1185">Reference proteome</keyword>
<gene>
    <name evidence="2" type="ORF">PECAL_3P02870</name>
</gene>
<accession>A0A8J2SD51</accession>
<evidence type="ECO:0000259" key="1">
    <source>
        <dbReference type="PROSITE" id="PS50222"/>
    </source>
</evidence>
<dbReference type="GO" id="GO:0005509">
    <property type="term" value="F:calcium ion binding"/>
    <property type="evidence" value="ECO:0007669"/>
    <property type="project" value="InterPro"/>
</dbReference>
<evidence type="ECO:0000313" key="3">
    <source>
        <dbReference type="Proteomes" id="UP000789595"/>
    </source>
</evidence>
<dbReference type="OrthoDB" id="343296at2759"/>
<proteinExistence type="predicted"/>
<dbReference type="AlphaFoldDB" id="A0A8J2SD51"/>